<sequence>MSMAMTSQQQVEYLIGQVNALVGQIKLAKNSKGELGRIQAAEQLGHLRGYLTSLEHGGLILQQDGGRLHAALDRYAHFLKGHA</sequence>
<organism evidence="1 2">
    <name type="scientific">Pseudomonas luteola</name>
    <dbReference type="NCBI Taxonomy" id="47886"/>
    <lineage>
        <taxon>Bacteria</taxon>
        <taxon>Pseudomonadati</taxon>
        <taxon>Pseudomonadota</taxon>
        <taxon>Gammaproteobacteria</taxon>
        <taxon>Pseudomonadales</taxon>
        <taxon>Pseudomonadaceae</taxon>
        <taxon>Pseudomonas</taxon>
    </lineage>
</organism>
<dbReference type="AlphaFoldDB" id="A0A2X2CY93"/>
<dbReference type="Proteomes" id="UP000250443">
    <property type="component" value="Unassembled WGS sequence"/>
</dbReference>
<name>A0A2X2CY93_PSELU</name>
<dbReference type="EMBL" id="UAUF01000010">
    <property type="protein sequence ID" value="SPZ04895.1"/>
    <property type="molecule type" value="Genomic_DNA"/>
</dbReference>
<evidence type="ECO:0000313" key="2">
    <source>
        <dbReference type="Proteomes" id="UP000250443"/>
    </source>
</evidence>
<proteinExistence type="predicted"/>
<reference evidence="1 2" key="1">
    <citation type="submission" date="2018-06" db="EMBL/GenBank/DDBJ databases">
        <authorList>
            <consortium name="Pathogen Informatics"/>
            <person name="Doyle S."/>
        </authorList>
    </citation>
    <scope>NUCLEOTIDE SEQUENCE [LARGE SCALE GENOMIC DNA]</scope>
    <source>
        <strain evidence="1 2">NCTC11842</strain>
    </source>
</reference>
<accession>A0A2X2CY93</accession>
<protein>
    <submittedName>
        <fullName evidence="1">Uncharacterized protein</fullName>
    </submittedName>
</protein>
<gene>
    <name evidence="1" type="ORF">NCTC11842_01415</name>
</gene>
<evidence type="ECO:0000313" key="1">
    <source>
        <dbReference type="EMBL" id="SPZ04895.1"/>
    </source>
</evidence>